<accession>A0A4Y2GFH2</accession>
<protein>
    <submittedName>
        <fullName evidence="1">Uncharacterized protein</fullName>
    </submittedName>
</protein>
<dbReference type="EMBL" id="BGPR01001355">
    <property type="protein sequence ID" value="GBM51917.1"/>
    <property type="molecule type" value="Genomic_DNA"/>
</dbReference>
<proteinExistence type="predicted"/>
<sequence length="127" mass="14646">MGETSVKVMKTSKDGLLNLGIGSEMITCQVLLQCSKEMKITWCEIWAVRRVFQCLCGGRARQFCTPVFSTLHLLRKLSLVGDEFQLEMFSLDTKTLVHFTFQSPTVFRRHLLTEISERYGRTSSIYR</sequence>
<name>A0A4Y2GFH2_ARAVE</name>
<comment type="caution">
    <text evidence="1">The sequence shown here is derived from an EMBL/GenBank/DDBJ whole genome shotgun (WGS) entry which is preliminary data.</text>
</comment>
<organism evidence="1 2">
    <name type="scientific">Araneus ventricosus</name>
    <name type="common">Orbweaver spider</name>
    <name type="synonym">Epeira ventricosa</name>
    <dbReference type="NCBI Taxonomy" id="182803"/>
    <lineage>
        <taxon>Eukaryota</taxon>
        <taxon>Metazoa</taxon>
        <taxon>Ecdysozoa</taxon>
        <taxon>Arthropoda</taxon>
        <taxon>Chelicerata</taxon>
        <taxon>Arachnida</taxon>
        <taxon>Araneae</taxon>
        <taxon>Araneomorphae</taxon>
        <taxon>Entelegynae</taxon>
        <taxon>Araneoidea</taxon>
        <taxon>Araneidae</taxon>
        <taxon>Araneus</taxon>
    </lineage>
</organism>
<dbReference type="AlphaFoldDB" id="A0A4Y2GFH2"/>
<evidence type="ECO:0000313" key="1">
    <source>
        <dbReference type="EMBL" id="GBM51917.1"/>
    </source>
</evidence>
<keyword evidence="2" id="KW-1185">Reference proteome</keyword>
<dbReference type="Proteomes" id="UP000499080">
    <property type="component" value="Unassembled WGS sequence"/>
</dbReference>
<gene>
    <name evidence="1" type="ORF">AVEN_1501_1</name>
</gene>
<evidence type="ECO:0000313" key="2">
    <source>
        <dbReference type="Proteomes" id="UP000499080"/>
    </source>
</evidence>
<reference evidence="1 2" key="1">
    <citation type="journal article" date="2019" name="Sci. Rep.">
        <title>Orb-weaving spider Araneus ventricosus genome elucidates the spidroin gene catalogue.</title>
        <authorList>
            <person name="Kono N."/>
            <person name="Nakamura H."/>
            <person name="Ohtoshi R."/>
            <person name="Moran D.A.P."/>
            <person name="Shinohara A."/>
            <person name="Yoshida Y."/>
            <person name="Fujiwara M."/>
            <person name="Mori M."/>
            <person name="Tomita M."/>
            <person name="Arakawa K."/>
        </authorList>
    </citation>
    <scope>NUCLEOTIDE SEQUENCE [LARGE SCALE GENOMIC DNA]</scope>
</reference>